<organism evidence="1 2">
    <name type="scientific">Panagrolaimus superbus</name>
    <dbReference type="NCBI Taxonomy" id="310955"/>
    <lineage>
        <taxon>Eukaryota</taxon>
        <taxon>Metazoa</taxon>
        <taxon>Ecdysozoa</taxon>
        <taxon>Nematoda</taxon>
        <taxon>Chromadorea</taxon>
        <taxon>Rhabditida</taxon>
        <taxon>Tylenchina</taxon>
        <taxon>Panagrolaimomorpha</taxon>
        <taxon>Panagrolaimoidea</taxon>
        <taxon>Panagrolaimidae</taxon>
        <taxon>Panagrolaimus</taxon>
    </lineage>
</organism>
<evidence type="ECO:0000313" key="2">
    <source>
        <dbReference type="WBParaSite" id="PSU_v2.g8954.t1"/>
    </source>
</evidence>
<name>A0A914ZB18_9BILA</name>
<dbReference type="WBParaSite" id="PSU_v2.g8954.t1">
    <property type="protein sequence ID" value="PSU_v2.g8954.t1"/>
    <property type="gene ID" value="PSU_v2.g8954"/>
</dbReference>
<dbReference type="AlphaFoldDB" id="A0A914ZB18"/>
<sequence length="94" mass="10912">MGLSVENGMIDSFEVEPTGQYAYFSMGNNLYRSKIEYPGPKIIDSSERVFLEIPMTSDDDIIPIHPRSFLLWRRRNGKRDAILYEGLFFKGIFL</sequence>
<keyword evidence="1" id="KW-1185">Reference proteome</keyword>
<proteinExistence type="predicted"/>
<evidence type="ECO:0000313" key="1">
    <source>
        <dbReference type="Proteomes" id="UP000887577"/>
    </source>
</evidence>
<accession>A0A914ZB18</accession>
<dbReference type="Proteomes" id="UP000887577">
    <property type="component" value="Unplaced"/>
</dbReference>
<protein>
    <submittedName>
        <fullName evidence="2">Uncharacterized protein</fullName>
    </submittedName>
</protein>
<reference evidence="2" key="1">
    <citation type="submission" date="2022-11" db="UniProtKB">
        <authorList>
            <consortium name="WormBaseParasite"/>
        </authorList>
    </citation>
    <scope>IDENTIFICATION</scope>
</reference>